<reference evidence="1" key="1">
    <citation type="submission" date="2021-03" db="EMBL/GenBank/DDBJ databases">
        <authorList>
            <person name="Bekaert M."/>
        </authorList>
    </citation>
    <scope>NUCLEOTIDE SEQUENCE</scope>
</reference>
<dbReference type="Proteomes" id="UP000683360">
    <property type="component" value="Unassembled WGS sequence"/>
</dbReference>
<keyword evidence="2" id="KW-1185">Reference proteome</keyword>
<evidence type="ECO:0000313" key="2">
    <source>
        <dbReference type="Proteomes" id="UP000683360"/>
    </source>
</evidence>
<name>A0A8S3R0X8_MYTED</name>
<evidence type="ECO:0000313" key="1">
    <source>
        <dbReference type="EMBL" id="CAG2200244.1"/>
    </source>
</evidence>
<proteinExistence type="predicted"/>
<gene>
    <name evidence="1" type="ORF">MEDL_14911</name>
</gene>
<dbReference type="AlphaFoldDB" id="A0A8S3R0X8"/>
<dbReference type="EMBL" id="CAJPWZ010000738">
    <property type="protein sequence ID" value="CAG2200244.1"/>
    <property type="molecule type" value="Genomic_DNA"/>
</dbReference>
<sequence>METRIVAAINIGDIYSQCGLSRPCDYDEKSKSDREIRALLKAVIGSDIYGDDQAKHPERDHILREVQANICRNSLPVSVKVPLSWQQQIKIALEDERYNHKIYLTGDKLRISEFWICGLFEIAFSQYMVTVKRLLNDNIRNEIEKFKVSQLSAVEGALIFGHTPRLISHLDSKYKFLGELSKIDLLSTTIGNRDNVCEKESVMDRSYDKIKVPQDKLQYLVKKMNLNDEEVHENVIFLKDPLSQIVLDNKHEIADVFSDIYNEEWSDSFESLIENGLSEKRSVFLLMTILEESLD</sequence>
<organism evidence="1 2">
    <name type="scientific">Mytilus edulis</name>
    <name type="common">Blue mussel</name>
    <dbReference type="NCBI Taxonomy" id="6550"/>
    <lineage>
        <taxon>Eukaryota</taxon>
        <taxon>Metazoa</taxon>
        <taxon>Spiralia</taxon>
        <taxon>Lophotrochozoa</taxon>
        <taxon>Mollusca</taxon>
        <taxon>Bivalvia</taxon>
        <taxon>Autobranchia</taxon>
        <taxon>Pteriomorphia</taxon>
        <taxon>Mytilida</taxon>
        <taxon>Mytiloidea</taxon>
        <taxon>Mytilidae</taxon>
        <taxon>Mytilinae</taxon>
        <taxon>Mytilus</taxon>
    </lineage>
</organism>
<accession>A0A8S3R0X8</accession>
<protein>
    <submittedName>
        <fullName evidence="1">Uncharacterized protein</fullName>
    </submittedName>
</protein>
<comment type="caution">
    <text evidence="1">The sequence shown here is derived from an EMBL/GenBank/DDBJ whole genome shotgun (WGS) entry which is preliminary data.</text>
</comment>